<dbReference type="EMBL" id="JMSE01000822">
    <property type="protein sequence ID" value="KDN67387.1"/>
    <property type="molecule type" value="Genomic_DNA"/>
</dbReference>
<name>A0A066XEL9_COLSU</name>
<reference evidence="2" key="1">
    <citation type="journal article" date="2014" name="Genome Announc.">
        <title>Draft genome sequence of Colletotrichum sublineola, a destructive pathogen of cultivated sorghum.</title>
        <authorList>
            <person name="Baroncelli R."/>
            <person name="Sanz-Martin J.M."/>
            <person name="Rech G.E."/>
            <person name="Sukno S.A."/>
            <person name="Thon M.R."/>
        </authorList>
    </citation>
    <scope>NUCLEOTIDE SEQUENCE [LARGE SCALE GENOMIC DNA]</scope>
    <source>
        <strain evidence="2">TX430BB</strain>
    </source>
</reference>
<dbReference type="OrthoDB" id="4826062at2759"/>
<proteinExistence type="predicted"/>
<evidence type="ECO:0000313" key="2">
    <source>
        <dbReference type="Proteomes" id="UP000027238"/>
    </source>
</evidence>
<dbReference type="AlphaFoldDB" id="A0A066XEL9"/>
<gene>
    <name evidence="1" type="ORF">CSUB01_10008</name>
</gene>
<dbReference type="HOGENOM" id="CLU_1061791_0_0_1"/>
<comment type="caution">
    <text evidence="1">The sequence shown here is derived from an EMBL/GenBank/DDBJ whole genome shotgun (WGS) entry which is preliminary data.</text>
</comment>
<dbReference type="eggNOG" id="ENOG502TA7R">
    <property type="taxonomic scope" value="Eukaryota"/>
</dbReference>
<sequence>MTALVTILRHDVLLNDQMLKALGIYTNTTHYPSWLPNAGLDPRLDPRCPLQDQASSLQPPEQCMLGNAIRRQTGYEWAGHFCDTAQTLAHPVPNADGIPSEAEPLRDPAFFYSFARPRHVDWSNPFERMITKGKLKPPNNKDVYWRMMMLLQANRPKGGGDEALGCIAADNSFNPRPKYAYGQGELLCHLTLTSRKLSKNPTNPHVASTIIMFTSNTAQVSQMYINLQDPNHPTIHLVTRFTLPLDDIFSNNSYAKWLQVAS</sequence>
<dbReference type="Proteomes" id="UP000027238">
    <property type="component" value="Unassembled WGS sequence"/>
</dbReference>
<protein>
    <submittedName>
        <fullName evidence="1">Uncharacterized protein</fullName>
    </submittedName>
</protein>
<organism evidence="1 2">
    <name type="scientific">Colletotrichum sublineola</name>
    <name type="common">Sorghum anthracnose fungus</name>
    <dbReference type="NCBI Taxonomy" id="1173701"/>
    <lineage>
        <taxon>Eukaryota</taxon>
        <taxon>Fungi</taxon>
        <taxon>Dikarya</taxon>
        <taxon>Ascomycota</taxon>
        <taxon>Pezizomycotina</taxon>
        <taxon>Sordariomycetes</taxon>
        <taxon>Hypocreomycetidae</taxon>
        <taxon>Glomerellales</taxon>
        <taxon>Glomerellaceae</taxon>
        <taxon>Colletotrichum</taxon>
        <taxon>Colletotrichum graminicola species complex</taxon>
    </lineage>
</organism>
<accession>A0A066XEL9</accession>
<keyword evidence="2" id="KW-1185">Reference proteome</keyword>
<evidence type="ECO:0000313" key="1">
    <source>
        <dbReference type="EMBL" id="KDN67387.1"/>
    </source>
</evidence>